<gene>
    <name evidence="3" type="ORF">HLRTI_001854</name>
</gene>
<accession>U2E288</accession>
<dbReference type="OrthoDB" id="240458at2157"/>
<dbReference type="EMBL" id="AFNT02000020">
    <property type="protein sequence ID" value="ERJ06091.1"/>
    <property type="molecule type" value="Genomic_DNA"/>
</dbReference>
<reference evidence="3 4" key="2">
    <citation type="journal article" date="2013" name="PLoS ONE">
        <title>INDIGO - INtegrated Data Warehouse of MIcrobial GenOmes with Examples from the Red Sea Extremophiles.</title>
        <authorList>
            <person name="Alam I."/>
            <person name="Antunes A."/>
            <person name="Kamau A.A."/>
            <person name="Ba Alawi W."/>
            <person name="Kalkatawi M."/>
            <person name="Stingl U."/>
            <person name="Bajic V.B."/>
        </authorList>
    </citation>
    <scope>NUCLEOTIDE SEQUENCE [LARGE SCALE GENOMIC DNA]</scope>
    <source>
        <strain evidence="3 4">SARL4B</strain>
    </source>
</reference>
<sequence length="425" mass="47049">MFDRVNDLSDSLIGGGDGDVDLDPTAFAELLENGEQPQHVLASDSVEHETDGRTTTVEPEGDHAAYLLVTDERVVILLGDQPDEAEIAFEMDTITTCDVDSGLLNETVVVGHDAESVTFSPTAGDLETTATYVETVAETYRTVEGAIETAMERLEALEERIREDEPTENRLVRTRSKLSEARHEAANAELAPREKLGERVTEAEAEFERRYVTTWLDRGEEALETAESASEGDYETFCEAYTTAATAADTLGNVDERFDHVPESLLDRVDALVEGVSGLDTRYVEATRNAIDAAEDADDPETAVSHWLEAYRRYAAAHEADWERTADLPELSTEYELEDVAEHTVEALVEHAEQLEDEGENREDEDAEAARSLYEDAAERLKSAQGIAEEWTSVDSADAFETQLATLEEKVDRTKWEWGSPGDTE</sequence>
<dbReference type="AlphaFoldDB" id="U2E288"/>
<evidence type="ECO:0000256" key="1">
    <source>
        <dbReference type="SAM" id="Coils"/>
    </source>
</evidence>
<feature type="region of interest" description="Disordered" evidence="2">
    <location>
        <begin position="165"/>
        <end position="190"/>
    </location>
</feature>
<protein>
    <recommendedName>
        <fullName evidence="5">YokE-like PH domain-containing protein</fullName>
    </recommendedName>
</protein>
<evidence type="ECO:0000256" key="2">
    <source>
        <dbReference type="SAM" id="MobiDB-lite"/>
    </source>
</evidence>
<dbReference type="Proteomes" id="UP000003861">
    <property type="component" value="Unassembled WGS sequence"/>
</dbReference>
<dbReference type="RefSeq" id="WP_008528377.1">
    <property type="nucleotide sequence ID" value="NZ_AFNT02000020.1"/>
</dbReference>
<evidence type="ECO:0008006" key="5">
    <source>
        <dbReference type="Google" id="ProtNLM"/>
    </source>
</evidence>
<evidence type="ECO:0000313" key="4">
    <source>
        <dbReference type="Proteomes" id="UP000003861"/>
    </source>
</evidence>
<evidence type="ECO:0000313" key="3">
    <source>
        <dbReference type="EMBL" id="ERJ06091.1"/>
    </source>
</evidence>
<feature type="coiled-coil region" evidence="1">
    <location>
        <begin position="338"/>
        <end position="365"/>
    </location>
</feature>
<organism evidence="3 4">
    <name type="scientific">Halorhabdus tiamatea SARL4B</name>
    <dbReference type="NCBI Taxonomy" id="1033806"/>
    <lineage>
        <taxon>Archaea</taxon>
        <taxon>Methanobacteriati</taxon>
        <taxon>Methanobacteriota</taxon>
        <taxon>Stenosarchaea group</taxon>
        <taxon>Halobacteria</taxon>
        <taxon>Halobacteriales</taxon>
        <taxon>Haloarculaceae</taxon>
        <taxon>Halorhabdus</taxon>
    </lineage>
</organism>
<reference evidence="3 4" key="1">
    <citation type="journal article" date="2011" name="J. Bacteriol.">
        <title>Genome sequence of Halorhabdus tiamatea, the first archaeon isolated from a deep-sea anoxic brine lake.</title>
        <authorList>
            <person name="Antunes A."/>
            <person name="Alam I."/>
            <person name="Bajic V.B."/>
            <person name="Stingl U."/>
        </authorList>
    </citation>
    <scope>NUCLEOTIDE SEQUENCE [LARGE SCALE GENOMIC DNA]</scope>
    <source>
        <strain evidence="3 4">SARL4B</strain>
    </source>
</reference>
<comment type="caution">
    <text evidence="3">The sequence shown here is derived from an EMBL/GenBank/DDBJ whole genome shotgun (WGS) entry which is preliminary data.</text>
</comment>
<proteinExistence type="predicted"/>
<dbReference type="eggNOG" id="arCOG09167">
    <property type="taxonomic scope" value="Archaea"/>
</dbReference>
<keyword evidence="1" id="KW-0175">Coiled coil</keyword>
<name>U2E288_9EURY</name>